<evidence type="ECO:0000256" key="4">
    <source>
        <dbReference type="ARBA" id="ARBA00023163"/>
    </source>
</evidence>
<sequence>MSRIEEFETLRPLLFSIAYRILGDESDAEYAVREARRRYDAGPVPAATATSYLPALVTRISTDVLRAARSPREKYPGPWPPEPLLSDPFQDLDQPADLAESLSTAAVLLLERLSPLERAFFVLREIFGCDMSRIAAAVGCSRTACHQLADAVTRASDGDGAAPPWPDVVVGSGQVARVLAAIVPALLGIGVTMEPQHVHSRPGAVFRDRHGTALSALTLDFLDGRIQTIRWVSLPPAAHARPVPDQAS</sequence>
<gene>
    <name evidence="6" type="ORF">JK359_36585</name>
</gene>
<evidence type="ECO:0000256" key="2">
    <source>
        <dbReference type="ARBA" id="ARBA00023015"/>
    </source>
</evidence>
<accession>A0A937EPZ8</accession>
<dbReference type="Proteomes" id="UP000661858">
    <property type="component" value="Unassembled WGS sequence"/>
</dbReference>
<dbReference type="GO" id="GO:0016987">
    <property type="term" value="F:sigma factor activity"/>
    <property type="evidence" value="ECO:0007669"/>
    <property type="project" value="UniProtKB-KW"/>
</dbReference>
<dbReference type="RefSeq" id="WP_201843949.1">
    <property type="nucleotide sequence ID" value="NZ_JAERRK010000032.1"/>
</dbReference>
<dbReference type="InterPro" id="IPR013324">
    <property type="entry name" value="RNA_pol_sigma_r3/r4-like"/>
</dbReference>
<dbReference type="GO" id="GO:0006352">
    <property type="term" value="P:DNA-templated transcription initiation"/>
    <property type="evidence" value="ECO:0007669"/>
    <property type="project" value="InterPro"/>
</dbReference>
<dbReference type="Gene3D" id="1.10.10.10">
    <property type="entry name" value="Winged helix-like DNA-binding domain superfamily/Winged helix DNA-binding domain"/>
    <property type="match status" value="1"/>
</dbReference>
<feature type="domain" description="RNA polymerase sigma factor 70 region 4 type 2" evidence="5">
    <location>
        <begin position="108"/>
        <end position="147"/>
    </location>
</feature>
<keyword evidence="3" id="KW-0731">Sigma factor</keyword>
<dbReference type="InterPro" id="IPR036388">
    <property type="entry name" value="WH-like_DNA-bd_sf"/>
</dbReference>
<dbReference type="PANTHER" id="PTHR30173:SF36">
    <property type="entry name" value="ECF RNA POLYMERASE SIGMA FACTOR SIGJ"/>
    <property type="match status" value="1"/>
</dbReference>
<keyword evidence="4" id="KW-0804">Transcription</keyword>
<dbReference type="GO" id="GO:0003677">
    <property type="term" value="F:DNA binding"/>
    <property type="evidence" value="ECO:0007669"/>
    <property type="project" value="InterPro"/>
</dbReference>
<dbReference type="Pfam" id="PF08281">
    <property type="entry name" value="Sigma70_r4_2"/>
    <property type="match status" value="1"/>
</dbReference>
<dbReference type="EMBL" id="JAERRK010000032">
    <property type="protein sequence ID" value="MBL1087408.1"/>
    <property type="molecule type" value="Genomic_DNA"/>
</dbReference>
<proteinExistence type="inferred from homology"/>
<comment type="similarity">
    <text evidence="1">Belongs to the sigma-70 factor family. ECF subfamily.</text>
</comment>
<dbReference type="InterPro" id="IPR013249">
    <property type="entry name" value="RNA_pol_sigma70_r4_t2"/>
</dbReference>
<evidence type="ECO:0000259" key="5">
    <source>
        <dbReference type="Pfam" id="PF08281"/>
    </source>
</evidence>
<evidence type="ECO:0000313" key="6">
    <source>
        <dbReference type="EMBL" id="MBL1087408.1"/>
    </source>
</evidence>
<dbReference type="PANTHER" id="PTHR30173">
    <property type="entry name" value="SIGMA 19 FACTOR"/>
    <property type="match status" value="1"/>
</dbReference>
<organism evidence="6 7">
    <name type="scientific">Streptomyces actinomycinicus</name>
    <dbReference type="NCBI Taxonomy" id="1695166"/>
    <lineage>
        <taxon>Bacteria</taxon>
        <taxon>Bacillati</taxon>
        <taxon>Actinomycetota</taxon>
        <taxon>Actinomycetes</taxon>
        <taxon>Kitasatosporales</taxon>
        <taxon>Streptomycetaceae</taxon>
        <taxon>Streptomyces</taxon>
    </lineage>
</organism>
<evidence type="ECO:0000256" key="3">
    <source>
        <dbReference type="ARBA" id="ARBA00023082"/>
    </source>
</evidence>
<name>A0A937EPZ8_9ACTN</name>
<protein>
    <submittedName>
        <fullName evidence="6">RNA polymerase subunit sigma-24</fullName>
    </submittedName>
</protein>
<keyword evidence="2" id="KW-0805">Transcription regulation</keyword>
<keyword evidence="7" id="KW-1185">Reference proteome</keyword>
<evidence type="ECO:0000313" key="7">
    <source>
        <dbReference type="Proteomes" id="UP000661858"/>
    </source>
</evidence>
<dbReference type="AlphaFoldDB" id="A0A937EPZ8"/>
<evidence type="ECO:0000256" key="1">
    <source>
        <dbReference type="ARBA" id="ARBA00010641"/>
    </source>
</evidence>
<reference evidence="6" key="1">
    <citation type="submission" date="2021-01" db="EMBL/GenBank/DDBJ databases">
        <title>WGS of actinomycetes isolated from Thailand.</title>
        <authorList>
            <person name="Thawai C."/>
        </authorList>
    </citation>
    <scope>NUCLEOTIDE SEQUENCE</scope>
    <source>
        <strain evidence="6">RCU-197</strain>
    </source>
</reference>
<dbReference type="InterPro" id="IPR052704">
    <property type="entry name" value="ECF_Sigma-70_Domain"/>
</dbReference>
<comment type="caution">
    <text evidence="6">The sequence shown here is derived from an EMBL/GenBank/DDBJ whole genome shotgun (WGS) entry which is preliminary data.</text>
</comment>
<dbReference type="SUPFAM" id="SSF88659">
    <property type="entry name" value="Sigma3 and sigma4 domains of RNA polymerase sigma factors"/>
    <property type="match status" value="1"/>
</dbReference>